<keyword evidence="3" id="KW-1185">Reference proteome</keyword>
<dbReference type="AlphaFoldDB" id="A0A1W9ZCB4"/>
<comment type="caution">
    <text evidence="2">The sequence shown here is derived from an EMBL/GenBank/DDBJ whole genome shotgun (WGS) entry which is preliminary data.</text>
</comment>
<dbReference type="Proteomes" id="UP000192707">
    <property type="component" value="Unassembled WGS sequence"/>
</dbReference>
<feature type="transmembrane region" description="Helical" evidence="1">
    <location>
        <begin position="89"/>
        <end position="113"/>
    </location>
</feature>
<organism evidence="2 3">
    <name type="scientific">Mycobacterium arosiense ATCC BAA-1401 = DSM 45069</name>
    <dbReference type="NCBI Taxonomy" id="1265311"/>
    <lineage>
        <taxon>Bacteria</taxon>
        <taxon>Bacillati</taxon>
        <taxon>Actinomycetota</taxon>
        <taxon>Actinomycetes</taxon>
        <taxon>Mycobacteriales</taxon>
        <taxon>Mycobacteriaceae</taxon>
        <taxon>Mycobacterium</taxon>
        <taxon>Mycobacterium avium complex (MAC)</taxon>
    </lineage>
</organism>
<name>A0A1W9ZCB4_MYCAI</name>
<sequence>MSTRTQRVLLCWGLVGALVWVADLRFLFHMFPPPSATWTATQVADFYAEHSVEIRVGACISSWVAGFFVPLAVVIAVQIYRHENGRPLWSVVCCSSGAMTSIFAVLPPIFWGVAAFTPSRAPEITSVMHELGVLSYITTVQYFAFMWVGVAVICLTPNSVVHSPFPRWFGYFSAWVTVMIEVAPIAFLTRSGPFAWNGLVVFWMPFILFGAWAAALFILLFRAIAQQERDEAVHVGASA</sequence>
<evidence type="ECO:0000313" key="3">
    <source>
        <dbReference type="Proteomes" id="UP000192707"/>
    </source>
</evidence>
<keyword evidence="1" id="KW-0812">Transmembrane</keyword>
<feature type="transmembrane region" description="Helical" evidence="1">
    <location>
        <begin position="133"/>
        <end position="156"/>
    </location>
</feature>
<protein>
    <recommendedName>
        <fullName evidence="4">DUF4386 domain-containing protein</fullName>
    </recommendedName>
</protein>
<gene>
    <name evidence="2" type="ORF">BST14_17685</name>
</gene>
<reference evidence="2 3" key="1">
    <citation type="submission" date="2016-12" db="EMBL/GenBank/DDBJ databases">
        <title>The new phylogeny of genus Mycobacterium.</title>
        <authorList>
            <person name="Tortoli E."/>
            <person name="Trovato A."/>
            <person name="Cirillo D.M."/>
        </authorList>
    </citation>
    <scope>NUCLEOTIDE SEQUENCE [LARGE SCALE GENOMIC DNA]</scope>
    <source>
        <strain evidence="2 3">DSM 45069</strain>
    </source>
</reference>
<keyword evidence="1" id="KW-1133">Transmembrane helix</keyword>
<accession>A0A1W9ZCB4</accession>
<feature type="transmembrane region" description="Helical" evidence="1">
    <location>
        <begin position="168"/>
        <end position="188"/>
    </location>
</feature>
<evidence type="ECO:0000256" key="1">
    <source>
        <dbReference type="SAM" id="Phobius"/>
    </source>
</evidence>
<evidence type="ECO:0008006" key="4">
    <source>
        <dbReference type="Google" id="ProtNLM"/>
    </source>
</evidence>
<feature type="transmembrane region" description="Helical" evidence="1">
    <location>
        <begin position="55"/>
        <end position="77"/>
    </location>
</feature>
<evidence type="ECO:0000313" key="2">
    <source>
        <dbReference type="EMBL" id="ORA11946.1"/>
    </source>
</evidence>
<dbReference type="OrthoDB" id="4689187at2"/>
<keyword evidence="1" id="KW-0472">Membrane</keyword>
<proteinExistence type="predicted"/>
<feature type="transmembrane region" description="Helical" evidence="1">
    <location>
        <begin position="200"/>
        <end position="221"/>
    </location>
</feature>
<dbReference type="EMBL" id="MVHG01000048">
    <property type="protein sequence ID" value="ORA11946.1"/>
    <property type="molecule type" value="Genomic_DNA"/>
</dbReference>